<reference evidence="3 4" key="1">
    <citation type="submission" date="2015-02" db="EMBL/GenBank/DDBJ databases">
        <title>Draft genome sequence of Kitasatospora griseola MF730-N6, a bafilomycin, terpentecin and satosporin producer.</title>
        <authorList>
            <person name="Arens J.C."/>
            <person name="Haltli B."/>
            <person name="Kerr R.G."/>
        </authorList>
    </citation>
    <scope>NUCLEOTIDE SEQUENCE [LARGE SCALE GENOMIC DNA]</scope>
    <source>
        <strain evidence="3 4">MF730-N6</strain>
    </source>
</reference>
<evidence type="ECO:0008006" key="5">
    <source>
        <dbReference type="Google" id="ProtNLM"/>
    </source>
</evidence>
<comment type="caution">
    <text evidence="3">The sequence shown here is derived from an EMBL/GenBank/DDBJ whole genome shotgun (WGS) entry which is preliminary data.</text>
</comment>
<dbReference type="PANTHER" id="PTHR35007">
    <property type="entry name" value="INTEGRAL MEMBRANE PROTEIN-RELATED"/>
    <property type="match status" value="1"/>
</dbReference>
<evidence type="ECO:0000313" key="3">
    <source>
        <dbReference type="EMBL" id="KIQ65182.1"/>
    </source>
</evidence>
<dbReference type="Proteomes" id="UP000032066">
    <property type="component" value="Unassembled WGS sequence"/>
</dbReference>
<keyword evidence="2" id="KW-0472">Membrane</keyword>
<dbReference type="STRING" id="2064.TR51_14425"/>
<dbReference type="RefSeq" id="WP_043911271.1">
    <property type="nucleotide sequence ID" value="NZ_BMRI01000008.1"/>
</dbReference>
<sequence length="295" mass="31406">MISPWAVLAGAAAAGGLALLLAELRPAPPDLGQALDRLHRTPEPRRDTAENPADPWYDRVGTRSLQLPGVRIPQQELALIGRSPARFMAHKVLFAVLGLALPGWFAALAALFGDGLPLAVPVLVGPLLGALLWFVPDGIVAGEAKEARTEYLHGIAAYLELVALERAADCGPAEALRRAAAAGRGTVFRRIRDALERAATDRLPPWDGLDALAQELGLTPLQDVADIMRISGVDGAAVYDTLRARAKSLRGELLSEELAKANTDSERMVAPGSALTLLMTVLIVFPALYQMLTVQ</sequence>
<dbReference type="PATRIC" id="fig|2064.6.peg.3107"/>
<dbReference type="AlphaFoldDB" id="A0A0D0PY07"/>
<keyword evidence="4" id="KW-1185">Reference proteome</keyword>
<feature type="transmembrane region" description="Helical" evidence="2">
    <location>
        <begin position="118"/>
        <end position="135"/>
    </location>
</feature>
<name>A0A0D0PY07_KITGR</name>
<evidence type="ECO:0000256" key="2">
    <source>
        <dbReference type="SAM" id="Phobius"/>
    </source>
</evidence>
<dbReference type="PANTHER" id="PTHR35007:SF1">
    <property type="entry name" value="PILUS ASSEMBLY PROTEIN"/>
    <property type="match status" value="1"/>
</dbReference>
<accession>A0A0D0PY07</accession>
<keyword evidence="2" id="KW-1133">Transmembrane helix</keyword>
<feature type="region of interest" description="Disordered" evidence="1">
    <location>
        <begin position="32"/>
        <end position="55"/>
    </location>
</feature>
<gene>
    <name evidence="3" type="ORF">TR51_14425</name>
</gene>
<evidence type="ECO:0000256" key="1">
    <source>
        <dbReference type="SAM" id="MobiDB-lite"/>
    </source>
</evidence>
<proteinExistence type="predicted"/>
<feature type="transmembrane region" description="Helical" evidence="2">
    <location>
        <begin position="6"/>
        <end position="24"/>
    </location>
</feature>
<dbReference type="OrthoDB" id="5243064at2"/>
<evidence type="ECO:0000313" key="4">
    <source>
        <dbReference type="Proteomes" id="UP000032066"/>
    </source>
</evidence>
<protein>
    <recommendedName>
        <fullName evidence="5">Type II secretion system protein GspF domain-containing protein</fullName>
    </recommendedName>
</protein>
<feature type="transmembrane region" description="Helical" evidence="2">
    <location>
        <begin position="92"/>
        <end position="112"/>
    </location>
</feature>
<feature type="compositionally biased region" description="Basic and acidic residues" evidence="1">
    <location>
        <begin position="36"/>
        <end position="49"/>
    </location>
</feature>
<dbReference type="EMBL" id="JXZB01000002">
    <property type="protein sequence ID" value="KIQ65182.1"/>
    <property type="molecule type" value="Genomic_DNA"/>
</dbReference>
<organism evidence="3 4">
    <name type="scientific">Kitasatospora griseola</name>
    <name type="common">Streptomyces griseolosporeus</name>
    <dbReference type="NCBI Taxonomy" id="2064"/>
    <lineage>
        <taxon>Bacteria</taxon>
        <taxon>Bacillati</taxon>
        <taxon>Actinomycetota</taxon>
        <taxon>Actinomycetes</taxon>
        <taxon>Kitasatosporales</taxon>
        <taxon>Streptomycetaceae</taxon>
        <taxon>Kitasatospora</taxon>
    </lineage>
</organism>
<feature type="transmembrane region" description="Helical" evidence="2">
    <location>
        <begin position="268"/>
        <end position="289"/>
    </location>
</feature>
<keyword evidence="2" id="KW-0812">Transmembrane</keyword>